<name>A0AAX2EZI6_9ENTR</name>
<dbReference type="EMBL" id="FPAV01000019">
    <property type="protein sequence ID" value="SFU16844.1"/>
    <property type="molecule type" value="Genomic_DNA"/>
</dbReference>
<dbReference type="EMBL" id="FOYJ01000016">
    <property type="protein sequence ID" value="SFR26322.1"/>
    <property type="molecule type" value="Genomic_DNA"/>
</dbReference>
<proteinExistence type="predicted"/>
<keyword evidence="3" id="KW-1185">Reference proteome</keyword>
<gene>
    <name evidence="2" type="ORF">SAMN03159428_04946</name>
    <name evidence="1" type="ORF">SAMN03159514_04933</name>
</gene>
<dbReference type="RefSeq" id="WP_072441268.1">
    <property type="nucleotide sequence ID" value="NZ_FONC01000014.1"/>
</dbReference>
<organism evidence="1 4">
    <name type="scientific">Kosakonia radicincitans</name>
    <dbReference type="NCBI Taxonomy" id="283686"/>
    <lineage>
        <taxon>Bacteria</taxon>
        <taxon>Pseudomonadati</taxon>
        <taxon>Pseudomonadota</taxon>
        <taxon>Gammaproteobacteria</taxon>
        <taxon>Enterobacterales</taxon>
        <taxon>Enterobacteriaceae</taxon>
        <taxon>Kosakonia</taxon>
    </lineage>
</organism>
<reference evidence="3 4" key="1">
    <citation type="submission" date="2016-10" db="EMBL/GenBank/DDBJ databases">
        <authorList>
            <person name="Varghese N."/>
            <person name="Submissions S."/>
        </authorList>
    </citation>
    <scope>NUCLEOTIDE SEQUENCE [LARGE SCALE GENOMIC DNA]</scope>
    <source>
        <strain evidence="2 3">NFIX06</strain>
        <strain evidence="1 4">NFIX08</strain>
    </source>
</reference>
<accession>A0AAX2EZI6</accession>
<evidence type="ECO:0000313" key="4">
    <source>
        <dbReference type="Proteomes" id="UP000199173"/>
    </source>
</evidence>
<evidence type="ECO:0000313" key="3">
    <source>
        <dbReference type="Proteomes" id="UP000198760"/>
    </source>
</evidence>
<comment type="caution">
    <text evidence="1">The sequence shown here is derived from an EMBL/GenBank/DDBJ whole genome shotgun (WGS) entry which is preliminary data.</text>
</comment>
<evidence type="ECO:0000313" key="1">
    <source>
        <dbReference type="EMBL" id="SFR26322.1"/>
    </source>
</evidence>
<dbReference type="Proteomes" id="UP000199173">
    <property type="component" value="Unassembled WGS sequence"/>
</dbReference>
<sequence>MGSVKDPILEPEIDIEAERLDAWLAENYPDVVAGSEEWEQAANLYYWGHEAPADQAQWDHEHGLFGASLNNVKQRYRHARQEIKLLWALLDNPQPEIVYRMSFVHAVTVMEAYLMYCARALLEHNWPLGRYFEEYYLPFARADKKEKQAAREMPLSTFRPVARQVVADMTFHNVRTIERYFGAVLHIPPVWPVKPLGIIADWRNDLVHRNGVGKDDVPLTISPTLLENTLQSISALIDAAHMSIRQETDWFGNGRTEENREIIASALNILPAGDESR</sequence>
<evidence type="ECO:0000313" key="2">
    <source>
        <dbReference type="EMBL" id="SFU16844.1"/>
    </source>
</evidence>
<dbReference type="Proteomes" id="UP000198760">
    <property type="component" value="Unassembled WGS sequence"/>
</dbReference>
<protein>
    <submittedName>
        <fullName evidence="1">Uncharacterized protein</fullName>
    </submittedName>
</protein>
<dbReference type="AlphaFoldDB" id="A0AAX2EZI6"/>